<keyword evidence="3 5" id="KW-0597">Phosphoprotein</keyword>
<keyword evidence="10" id="KW-1185">Reference proteome</keyword>
<dbReference type="SUPFAM" id="SSF55874">
    <property type="entry name" value="ATPase domain of HSP90 chaperone/DNA topoisomerase II/histidine kinase"/>
    <property type="match status" value="1"/>
</dbReference>
<dbReference type="Pfam" id="PF00072">
    <property type="entry name" value="Response_reg"/>
    <property type="match status" value="1"/>
</dbReference>
<feature type="transmembrane region" description="Helical" evidence="6">
    <location>
        <begin position="58"/>
        <end position="78"/>
    </location>
</feature>
<dbReference type="SUPFAM" id="SSF52172">
    <property type="entry name" value="CheY-like"/>
    <property type="match status" value="1"/>
</dbReference>
<feature type="modified residue" description="4-aspartylphosphate" evidence="5">
    <location>
        <position position="529"/>
    </location>
</feature>
<dbReference type="PANTHER" id="PTHR45339">
    <property type="entry name" value="HYBRID SIGNAL TRANSDUCTION HISTIDINE KINASE J"/>
    <property type="match status" value="1"/>
</dbReference>
<feature type="domain" description="Histidine kinase" evidence="7">
    <location>
        <begin position="232"/>
        <end position="454"/>
    </location>
</feature>
<gene>
    <name evidence="9" type="ordered locus">Pedsa_3362</name>
</gene>
<dbReference type="SUPFAM" id="SSF47384">
    <property type="entry name" value="Homodimeric domain of signal transducing histidine kinase"/>
    <property type="match status" value="1"/>
</dbReference>
<accession>F0SCQ3</accession>
<dbReference type="Gene3D" id="1.10.287.130">
    <property type="match status" value="1"/>
</dbReference>
<dbReference type="Gene3D" id="3.30.565.10">
    <property type="entry name" value="Histidine kinase-like ATPase, C-terminal domain"/>
    <property type="match status" value="1"/>
</dbReference>
<dbReference type="FunFam" id="3.30.565.10:FF:000010">
    <property type="entry name" value="Sensor histidine kinase RcsC"/>
    <property type="match status" value="1"/>
</dbReference>
<dbReference type="SMART" id="SM00448">
    <property type="entry name" value="REC"/>
    <property type="match status" value="1"/>
</dbReference>
<reference evidence="10" key="2">
    <citation type="submission" date="2011-02" db="EMBL/GenBank/DDBJ databases">
        <title>The complete genome of Pedobacter saltans DSM 12145.</title>
        <authorList>
            <consortium name="US DOE Joint Genome Institute (JGI-PGF)"/>
            <person name="Lucas S."/>
            <person name="Copeland A."/>
            <person name="Lapidus A."/>
            <person name="Bruce D."/>
            <person name="Goodwin L."/>
            <person name="Pitluck S."/>
            <person name="Kyrpides N."/>
            <person name="Mavromatis K."/>
            <person name="Pagani I."/>
            <person name="Ivanova N."/>
            <person name="Ovchinnikova G."/>
            <person name="Lu M."/>
            <person name="Detter J.C."/>
            <person name="Han C."/>
            <person name="Land M."/>
            <person name="Hauser L."/>
            <person name="Markowitz V."/>
            <person name="Cheng J.-F."/>
            <person name="Hugenholtz P."/>
            <person name="Woyke T."/>
            <person name="Wu D."/>
            <person name="Tindall B."/>
            <person name="Pomrenke H.G."/>
            <person name="Brambilla E."/>
            <person name="Klenk H.-P."/>
            <person name="Eisen J.A."/>
        </authorList>
    </citation>
    <scope>NUCLEOTIDE SEQUENCE [LARGE SCALE GENOMIC DNA]</scope>
    <source>
        <strain evidence="10">ATCC 51119 / DSM 12145 / JCM 21818 / LMG 10337 / NBRC 100064 / NCIMB 13643</strain>
    </source>
</reference>
<dbReference type="CDD" id="cd17546">
    <property type="entry name" value="REC_hyHK_CKI1_RcsC-like"/>
    <property type="match status" value="1"/>
</dbReference>
<dbReference type="InterPro" id="IPR005467">
    <property type="entry name" value="His_kinase_dom"/>
</dbReference>
<evidence type="ECO:0000313" key="9">
    <source>
        <dbReference type="EMBL" id="ADY53897.1"/>
    </source>
</evidence>
<feature type="transmembrane region" description="Helical" evidence="6">
    <location>
        <begin position="131"/>
        <end position="149"/>
    </location>
</feature>
<dbReference type="InterPro" id="IPR036890">
    <property type="entry name" value="HATPase_C_sf"/>
</dbReference>
<dbReference type="Gene3D" id="3.40.50.2300">
    <property type="match status" value="1"/>
</dbReference>
<dbReference type="HOGENOM" id="CLU_000445_114_75_10"/>
<dbReference type="PANTHER" id="PTHR45339:SF1">
    <property type="entry name" value="HYBRID SIGNAL TRANSDUCTION HISTIDINE KINASE J"/>
    <property type="match status" value="1"/>
</dbReference>
<evidence type="ECO:0000256" key="6">
    <source>
        <dbReference type="SAM" id="Phobius"/>
    </source>
</evidence>
<feature type="domain" description="Response regulatory" evidence="8">
    <location>
        <begin position="480"/>
        <end position="598"/>
    </location>
</feature>
<comment type="catalytic activity">
    <reaction evidence="1">
        <text>ATP + protein L-histidine = ADP + protein N-phospho-L-histidine.</text>
        <dbReference type="EC" id="2.7.13.3"/>
    </reaction>
</comment>
<dbReference type="Proteomes" id="UP000000310">
    <property type="component" value="Chromosome"/>
</dbReference>
<sequence length="601" mass="68887">MRLLANSVHTFVKTMTERETDPINQARVRMLFYILVAYAIFGLTLIFAYSYNFQLLKLIRASTIFFFASLFIAFIYYANVWRGVAHAVLILMTLLGGWGNLLIFVHGINAATLQYIWMASALGFYMKGPKWGWFYSTINILPVFIDVAFTDRTYFRLDVDPEVVVRPVYIYVLTFDFFIITFLHYFFFKTYSKNFLTLTQTKNDLNQTNRKLNEIIYDVKKLSNARMDFLSTMSHELRTPLNGVIGLTEVLLKQNPRKDQEETLSILRFSAENLLALVNDILDFNKLESSKVELENTLFNLDNLIRNIHASMLIKSEVKGLELNLFIDEDIEKRSMYGDPTRLTQVLVNLIDNAIKFTEKGFVNISCAIAERDNQRIRIDFVIEDSGIGIEENNQEKVFDSFIQASPSINRNYGGTGLGLSIVKRVLALHQSGISLKSLPGKGTRISFDIWFELARQNFEGNLIGREEKPISDIDFSDLKVLVAEDNLVNVYVLQQTLLQKDIRPDVAENGKKVVELLLEKDYDVILMDLHMPEMDGEEATKIIRSLNDGRKANIPIIALTAVVNDLIIENVIRNGMTDYVAKPFRPDDLFGKLQKVVTNR</sequence>
<dbReference type="Pfam" id="PF00512">
    <property type="entry name" value="HisKA"/>
    <property type="match status" value="1"/>
</dbReference>
<dbReference type="PRINTS" id="PR00344">
    <property type="entry name" value="BCTRLSENSOR"/>
</dbReference>
<dbReference type="AlphaFoldDB" id="F0SCQ3"/>
<dbReference type="Pfam" id="PF02518">
    <property type="entry name" value="HATPase_c"/>
    <property type="match status" value="1"/>
</dbReference>
<feature type="transmembrane region" description="Helical" evidence="6">
    <location>
        <begin position="169"/>
        <end position="188"/>
    </location>
</feature>
<dbReference type="PROSITE" id="PS50110">
    <property type="entry name" value="RESPONSE_REGULATORY"/>
    <property type="match status" value="1"/>
</dbReference>
<keyword evidence="4" id="KW-0902">Two-component regulatory system</keyword>
<dbReference type="PROSITE" id="PS50109">
    <property type="entry name" value="HIS_KIN"/>
    <property type="match status" value="1"/>
</dbReference>
<dbReference type="SMART" id="SM00388">
    <property type="entry name" value="HisKA"/>
    <property type="match status" value="1"/>
</dbReference>
<keyword evidence="6" id="KW-0472">Membrane</keyword>
<dbReference type="InterPro" id="IPR004358">
    <property type="entry name" value="Sig_transdc_His_kin-like_C"/>
</dbReference>
<dbReference type="InterPro" id="IPR011006">
    <property type="entry name" value="CheY-like_superfamily"/>
</dbReference>
<proteinExistence type="predicted"/>
<reference evidence="9 10" key="1">
    <citation type="journal article" date="2011" name="Stand. Genomic Sci.">
        <title>Complete genome sequence of the gliding, heparinolytic Pedobacter saltans type strain (113).</title>
        <authorList>
            <person name="Liolios K."/>
            <person name="Sikorski J."/>
            <person name="Lu M."/>
            <person name="Nolan M."/>
            <person name="Lapidus A."/>
            <person name="Lucas S."/>
            <person name="Hammon N."/>
            <person name="Deshpande S."/>
            <person name="Cheng J.F."/>
            <person name="Tapia R."/>
            <person name="Han C."/>
            <person name="Goodwin L."/>
            <person name="Pitluck S."/>
            <person name="Huntemann M."/>
            <person name="Ivanova N."/>
            <person name="Pagani I."/>
            <person name="Mavromatis K."/>
            <person name="Ovchinikova G."/>
            <person name="Pati A."/>
            <person name="Chen A."/>
            <person name="Palaniappan K."/>
            <person name="Land M."/>
            <person name="Hauser L."/>
            <person name="Brambilla E.M."/>
            <person name="Kotsyurbenko O."/>
            <person name="Rohde M."/>
            <person name="Tindall B.J."/>
            <person name="Abt B."/>
            <person name="Goker M."/>
            <person name="Detter J.C."/>
            <person name="Woyke T."/>
            <person name="Bristow J."/>
            <person name="Eisen J.A."/>
            <person name="Markowitz V."/>
            <person name="Hugenholtz P."/>
            <person name="Klenk H.P."/>
            <person name="Kyrpides N.C."/>
        </authorList>
    </citation>
    <scope>NUCLEOTIDE SEQUENCE [LARGE SCALE GENOMIC DNA]</scope>
    <source>
        <strain evidence="10">ATCC 51119 / DSM 12145 / JCM 21818 / LMG 10337 / NBRC 100064 / NCIMB 13643</strain>
    </source>
</reference>
<dbReference type="InterPro" id="IPR001789">
    <property type="entry name" value="Sig_transdc_resp-reg_receiver"/>
</dbReference>
<dbReference type="eggNOG" id="COG2205">
    <property type="taxonomic scope" value="Bacteria"/>
</dbReference>
<organism evidence="9 10">
    <name type="scientific">Pseudopedobacter saltans (strain ATCC 51119 / DSM 12145 / JCM 21818 / CCUG 39354 / LMG 10337 / NBRC 100064 / NCIMB 13643)</name>
    <name type="common">Pedobacter saltans</name>
    <dbReference type="NCBI Taxonomy" id="762903"/>
    <lineage>
        <taxon>Bacteria</taxon>
        <taxon>Pseudomonadati</taxon>
        <taxon>Bacteroidota</taxon>
        <taxon>Sphingobacteriia</taxon>
        <taxon>Sphingobacteriales</taxon>
        <taxon>Sphingobacteriaceae</taxon>
        <taxon>Pseudopedobacter</taxon>
    </lineage>
</organism>
<evidence type="ECO:0000259" key="8">
    <source>
        <dbReference type="PROSITE" id="PS50110"/>
    </source>
</evidence>
<dbReference type="SMART" id="SM00387">
    <property type="entry name" value="HATPase_c"/>
    <property type="match status" value="1"/>
</dbReference>
<dbReference type="STRING" id="762903.Pedsa_3362"/>
<dbReference type="KEGG" id="psn:Pedsa_3362"/>
<dbReference type="GO" id="GO:0000155">
    <property type="term" value="F:phosphorelay sensor kinase activity"/>
    <property type="evidence" value="ECO:0007669"/>
    <property type="project" value="InterPro"/>
</dbReference>
<dbReference type="InterPro" id="IPR003661">
    <property type="entry name" value="HisK_dim/P_dom"/>
</dbReference>
<keyword evidence="9" id="KW-0418">Kinase</keyword>
<dbReference type="EC" id="2.7.13.3" evidence="2"/>
<evidence type="ECO:0000256" key="3">
    <source>
        <dbReference type="ARBA" id="ARBA00022553"/>
    </source>
</evidence>
<dbReference type="RefSeq" id="WP_013634380.1">
    <property type="nucleotide sequence ID" value="NC_015177.1"/>
</dbReference>
<dbReference type="CDD" id="cd00082">
    <property type="entry name" value="HisKA"/>
    <property type="match status" value="1"/>
</dbReference>
<evidence type="ECO:0000256" key="5">
    <source>
        <dbReference type="PROSITE-ProRule" id="PRU00169"/>
    </source>
</evidence>
<evidence type="ECO:0000313" key="10">
    <source>
        <dbReference type="Proteomes" id="UP000000310"/>
    </source>
</evidence>
<feature type="transmembrane region" description="Helical" evidence="6">
    <location>
        <begin position="84"/>
        <end position="110"/>
    </location>
</feature>
<dbReference type="InterPro" id="IPR036097">
    <property type="entry name" value="HisK_dim/P_sf"/>
</dbReference>
<keyword evidence="9" id="KW-0808">Transferase</keyword>
<protein>
    <recommendedName>
        <fullName evidence="2">histidine kinase</fullName>
        <ecNumber evidence="2">2.7.13.3</ecNumber>
    </recommendedName>
</protein>
<evidence type="ECO:0000259" key="7">
    <source>
        <dbReference type="PROSITE" id="PS50109"/>
    </source>
</evidence>
<keyword evidence="6" id="KW-1133">Transmembrane helix</keyword>
<evidence type="ECO:0000256" key="1">
    <source>
        <dbReference type="ARBA" id="ARBA00000085"/>
    </source>
</evidence>
<keyword evidence="6" id="KW-0812">Transmembrane</keyword>
<dbReference type="CDD" id="cd16922">
    <property type="entry name" value="HATPase_EvgS-ArcB-TorS-like"/>
    <property type="match status" value="1"/>
</dbReference>
<dbReference type="InterPro" id="IPR003594">
    <property type="entry name" value="HATPase_dom"/>
</dbReference>
<evidence type="ECO:0000256" key="4">
    <source>
        <dbReference type="ARBA" id="ARBA00023012"/>
    </source>
</evidence>
<feature type="transmembrane region" description="Helical" evidence="6">
    <location>
        <begin position="30"/>
        <end position="51"/>
    </location>
</feature>
<name>F0SCQ3_PSESL</name>
<dbReference type="OrthoDB" id="9811889at2"/>
<evidence type="ECO:0000256" key="2">
    <source>
        <dbReference type="ARBA" id="ARBA00012438"/>
    </source>
</evidence>
<dbReference type="EMBL" id="CP002545">
    <property type="protein sequence ID" value="ADY53897.1"/>
    <property type="molecule type" value="Genomic_DNA"/>
</dbReference>